<dbReference type="KEGG" id="ppha:BVH74_03055"/>
<dbReference type="Proteomes" id="UP000243488">
    <property type="component" value="Chromosome"/>
</dbReference>
<gene>
    <name evidence="2" type="ORF">BVH74_03055</name>
</gene>
<keyword evidence="3" id="KW-1185">Reference proteome</keyword>
<evidence type="ECO:0008006" key="4">
    <source>
        <dbReference type="Google" id="ProtNLM"/>
    </source>
</evidence>
<evidence type="ECO:0000313" key="2">
    <source>
        <dbReference type="EMBL" id="AQZ93794.1"/>
    </source>
</evidence>
<evidence type="ECO:0000256" key="1">
    <source>
        <dbReference type="SAM" id="SignalP"/>
    </source>
</evidence>
<accession>A0A1V0B1Y9</accession>
<dbReference type="EMBL" id="CP020100">
    <property type="protein sequence ID" value="AQZ93794.1"/>
    <property type="molecule type" value="Genomic_DNA"/>
</dbReference>
<feature type="chain" id="PRO_5013002149" description="DUF2946 domain-containing protein" evidence="1">
    <location>
        <begin position="29"/>
        <end position="119"/>
    </location>
</feature>
<protein>
    <recommendedName>
        <fullName evidence="4">DUF2946 domain-containing protein</fullName>
    </recommendedName>
</protein>
<feature type="signal peptide" evidence="1">
    <location>
        <begin position="1"/>
        <end position="28"/>
    </location>
</feature>
<evidence type="ECO:0000313" key="3">
    <source>
        <dbReference type="Proteomes" id="UP000243488"/>
    </source>
</evidence>
<sequence length="119" mass="12321">MVGLLMPALRACLGALLVTLLLSFNTLAATLLAAQACLVDEPVMMHGLHEDCADMGTADWLSSTAELLCDSGLDCQLSAAALVGGGQLSGILPKNTLVPATHAGASPAMNYPLWRPPRH</sequence>
<name>A0A1V0B1Y9_9GAMM</name>
<reference evidence="2 3" key="1">
    <citation type="submission" date="2017-03" db="EMBL/GenBank/DDBJ databases">
        <title>Complete genome sequence of the novel DNRA strain Pseudomonas sp. S-6-2 isolated from Chinese polluted river sediment. Journal of Biotechnology.</title>
        <authorList>
            <person name="Li J."/>
            <person name="Xiang F."/>
            <person name="Wang L."/>
            <person name="Xi L."/>
            <person name="Liu J."/>
        </authorList>
    </citation>
    <scope>NUCLEOTIDE SEQUENCE [LARGE SCALE GENOMIC DNA]</scope>
    <source>
        <strain evidence="2 3">S-6-2</strain>
    </source>
</reference>
<dbReference type="STRING" id="1931241.BVH74_03055"/>
<organism evidence="2 3">
    <name type="scientific">Halopseudomonas phragmitis</name>
    <dbReference type="NCBI Taxonomy" id="1931241"/>
    <lineage>
        <taxon>Bacteria</taxon>
        <taxon>Pseudomonadati</taxon>
        <taxon>Pseudomonadota</taxon>
        <taxon>Gammaproteobacteria</taxon>
        <taxon>Pseudomonadales</taxon>
        <taxon>Pseudomonadaceae</taxon>
        <taxon>Halopseudomonas</taxon>
    </lineage>
</organism>
<keyword evidence="1" id="KW-0732">Signal</keyword>
<dbReference type="AlphaFoldDB" id="A0A1V0B1Y9"/>
<proteinExistence type="predicted"/>